<evidence type="ECO:0000256" key="7">
    <source>
        <dbReference type="ARBA" id="ARBA00022605"/>
    </source>
</evidence>
<dbReference type="SUPFAM" id="SSF48179">
    <property type="entry name" value="6-phosphogluconate dehydrogenase C-terminal domain-like"/>
    <property type="match status" value="1"/>
</dbReference>
<dbReference type="Pfam" id="PF01817">
    <property type="entry name" value="CM_2"/>
    <property type="match status" value="1"/>
</dbReference>
<dbReference type="InterPro" id="IPR046825">
    <property type="entry name" value="PDH_C"/>
</dbReference>
<protein>
    <recommendedName>
        <fullName evidence="15 16">T-protein</fullName>
    </recommendedName>
</protein>
<dbReference type="Proteomes" id="UP000241954">
    <property type="component" value="Unassembled WGS sequence"/>
</dbReference>
<dbReference type="InterPro" id="IPR008244">
    <property type="entry name" value="Chor_mut/prephenate_DH_T"/>
</dbReference>
<keyword evidence="11 16" id="KW-0413">Isomerase</keyword>
<comment type="catalytic activity">
    <reaction evidence="1">
        <text>chorismate = prephenate</text>
        <dbReference type="Rhea" id="RHEA:13897"/>
        <dbReference type="ChEBI" id="CHEBI:29748"/>
        <dbReference type="ChEBI" id="CHEBI:29934"/>
        <dbReference type="EC" id="5.4.99.5"/>
    </reaction>
</comment>
<dbReference type="NCBIfam" id="TIGR01799">
    <property type="entry name" value="CM_T"/>
    <property type="match status" value="1"/>
</dbReference>
<feature type="domain" description="Prephenate/arogenate dehydrogenase" evidence="18">
    <location>
        <begin position="99"/>
        <end position="361"/>
    </location>
</feature>
<dbReference type="UniPathway" id="UPA00120">
    <property type="reaction ID" value="UER00203"/>
</dbReference>
<dbReference type="GO" id="GO:0046417">
    <property type="term" value="P:chorismate metabolic process"/>
    <property type="evidence" value="ECO:0007669"/>
    <property type="project" value="InterPro"/>
</dbReference>
<dbReference type="GO" id="GO:0006571">
    <property type="term" value="P:tyrosine biosynthetic process"/>
    <property type="evidence" value="ECO:0007669"/>
    <property type="project" value="UniProtKB-UniPathway"/>
</dbReference>
<dbReference type="GO" id="GO:0008977">
    <property type="term" value="F:prephenate dehydrogenase (NAD+) activity"/>
    <property type="evidence" value="ECO:0007669"/>
    <property type="project" value="UniProtKB-EC"/>
</dbReference>
<dbReference type="Pfam" id="PF02153">
    <property type="entry name" value="PDH_N"/>
    <property type="match status" value="1"/>
</dbReference>
<evidence type="ECO:0000256" key="8">
    <source>
        <dbReference type="ARBA" id="ARBA00023002"/>
    </source>
</evidence>
<keyword evidence="9 16" id="KW-0520">NAD</keyword>
<sequence length="375" mass="42466">MVAELSILRDQIDDVDRQMVELLARRLALVEQVGVVKSQHGLPIYAPDREAVMLASRRQEAESKGVPADLIEDVLRRTMRESYSSENDSGFKCLNPQLRPIVIVGGYGQLGQLFQRMFELSGYQVRILGRDDWHRADEILHDAGMVVVSVPIHMTEAIIAKLANLPTDCILTDLTSIKSGPLQAMLEIHQGPVVGLHPMFGPDIPSLAKQVVVYCDGRQPESYQWLLEQIQIWGASLNRISAIEHDQGMTLIQALRHFTSFVYGVHLAEEDPKIEQLMSLSSPIYRLELAMVGRLFAQDAQLYADIIMSAPQNLAMIKRFHQRFGDAIEMLERQDKAAFKQAFDQVEHWFGDYAQYFLVESQGLLRQANDSTRHK</sequence>
<keyword evidence="6 16" id="KW-0827">Tyrosine biosynthesis</keyword>
<dbReference type="EMBL" id="PYLW01000037">
    <property type="protein sequence ID" value="PSV88873.1"/>
    <property type="molecule type" value="Genomic_DNA"/>
</dbReference>
<comment type="similarity">
    <text evidence="14">In the C-terminal section; belongs to the prephenate/arogenate dehydrogenase family.</text>
</comment>
<comment type="caution">
    <text evidence="19">The sequence shown here is derived from an EMBL/GenBank/DDBJ whole genome shotgun (WGS) entry which is preliminary data.</text>
</comment>
<dbReference type="GO" id="GO:0004106">
    <property type="term" value="F:chorismate mutase activity"/>
    <property type="evidence" value="ECO:0007669"/>
    <property type="project" value="UniProtKB-EC"/>
</dbReference>
<evidence type="ECO:0000313" key="19">
    <source>
        <dbReference type="EMBL" id="PSV88873.1"/>
    </source>
</evidence>
<organism evidence="19 20">
    <name type="scientific">Photobacterium iliopiscarium</name>
    <dbReference type="NCBI Taxonomy" id="56192"/>
    <lineage>
        <taxon>Bacteria</taxon>
        <taxon>Pseudomonadati</taxon>
        <taxon>Pseudomonadota</taxon>
        <taxon>Gammaproteobacteria</taxon>
        <taxon>Vibrionales</taxon>
        <taxon>Vibrionaceae</taxon>
        <taxon>Photobacterium</taxon>
    </lineage>
</organism>
<dbReference type="SUPFAM" id="SSF48600">
    <property type="entry name" value="Chorismate mutase II"/>
    <property type="match status" value="1"/>
</dbReference>
<dbReference type="InterPro" id="IPR050812">
    <property type="entry name" value="Preph/Arog_dehydrog"/>
</dbReference>
<evidence type="ECO:0000259" key="17">
    <source>
        <dbReference type="PROSITE" id="PS51168"/>
    </source>
</evidence>
<comment type="subcellular location">
    <subcellularLocation>
        <location evidence="2 16">Cytoplasm</location>
    </subcellularLocation>
</comment>
<dbReference type="SMART" id="SM00830">
    <property type="entry name" value="CM_2"/>
    <property type="match status" value="1"/>
</dbReference>
<dbReference type="InterPro" id="IPR008927">
    <property type="entry name" value="6-PGluconate_DH-like_C_sf"/>
</dbReference>
<evidence type="ECO:0000313" key="20">
    <source>
        <dbReference type="Proteomes" id="UP000241954"/>
    </source>
</evidence>
<dbReference type="PIRSF" id="PIRSF001499">
    <property type="entry name" value="Chor_mut_pdh_Tpr"/>
    <property type="match status" value="1"/>
</dbReference>
<evidence type="ECO:0000259" key="18">
    <source>
        <dbReference type="PROSITE" id="PS51176"/>
    </source>
</evidence>
<dbReference type="Pfam" id="PF20463">
    <property type="entry name" value="PDH_C"/>
    <property type="match status" value="1"/>
</dbReference>
<keyword evidence="7 16" id="KW-0028">Amino-acid biosynthesis</keyword>
<evidence type="ECO:0000256" key="5">
    <source>
        <dbReference type="ARBA" id="ARBA00022490"/>
    </source>
</evidence>
<evidence type="ECO:0000256" key="3">
    <source>
        <dbReference type="ARBA" id="ARBA00004817"/>
    </source>
</evidence>
<evidence type="ECO:0000256" key="6">
    <source>
        <dbReference type="ARBA" id="ARBA00022498"/>
    </source>
</evidence>
<evidence type="ECO:0000256" key="4">
    <source>
        <dbReference type="ARBA" id="ARBA00005067"/>
    </source>
</evidence>
<keyword evidence="5 16" id="KW-0963">Cytoplasm</keyword>
<evidence type="ECO:0000256" key="2">
    <source>
        <dbReference type="ARBA" id="ARBA00004496"/>
    </source>
</evidence>
<evidence type="ECO:0000256" key="10">
    <source>
        <dbReference type="ARBA" id="ARBA00023141"/>
    </source>
</evidence>
<dbReference type="PROSITE" id="PS51176">
    <property type="entry name" value="PDH_ADH"/>
    <property type="match status" value="1"/>
</dbReference>
<dbReference type="InterPro" id="IPR002701">
    <property type="entry name" value="CM_II_prokaryot"/>
</dbReference>
<keyword evidence="12" id="KW-0511">Multifunctional enzyme</keyword>
<dbReference type="InterPro" id="IPR036263">
    <property type="entry name" value="Chorismate_II_sf"/>
</dbReference>
<comment type="pathway">
    <text evidence="4 16">Amino-acid biosynthesis; L-tyrosine biosynthesis; (4-hydroxyphenyl)pyruvate from prephenate (NAD(+) route): step 1/1.</text>
</comment>
<evidence type="ECO:0000256" key="11">
    <source>
        <dbReference type="ARBA" id="ARBA00023235"/>
    </source>
</evidence>
<dbReference type="PROSITE" id="PS51168">
    <property type="entry name" value="CHORISMATE_MUT_2"/>
    <property type="match status" value="1"/>
</dbReference>
<dbReference type="Gene3D" id="1.10.3660.10">
    <property type="entry name" value="6-phosphogluconate dehydrogenase C-terminal like domain"/>
    <property type="match status" value="1"/>
</dbReference>
<dbReference type="Gene3D" id="1.20.59.10">
    <property type="entry name" value="Chorismate mutase"/>
    <property type="match status" value="1"/>
</dbReference>
<proteinExistence type="inferred from homology"/>
<dbReference type="FunFam" id="1.10.3660.10:FF:000001">
    <property type="entry name" value="T-protein"/>
    <property type="match status" value="1"/>
</dbReference>
<dbReference type="InterPro" id="IPR036291">
    <property type="entry name" value="NAD(P)-bd_dom_sf"/>
</dbReference>
<keyword evidence="8 16" id="KW-0560">Oxidoreductase</keyword>
<evidence type="ECO:0000256" key="1">
    <source>
        <dbReference type="ARBA" id="ARBA00000824"/>
    </source>
</evidence>
<dbReference type="InterPro" id="IPR036979">
    <property type="entry name" value="CM_dom_sf"/>
</dbReference>
<evidence type="ECO:0000256" key="9">
    <source>
        <dbReference type="ARBA" id="ARBA00023027"/>
    </source>
</evidence>
<name>A0A2T3M8R8_9GAMM</name>
<dbReference type="NCBIfam" id="NF008400">
    <property type="entry name" value="PRK11199.1"/>
    <property type="match status" value="1"/>
</dbReference>
<evidence type="ECO:0000256" key="15">
    <source>
        <dbReference type="ARBA" id="ARBA00074179"/>
    </source>
</evidence>
<dbReference type="FunFam" id="3.40.50.720:FF:000170">
    <property type="entry name" value="T-protein"/>
    <property type="match status" value="1"/>
</dbReference>
<comment type="pathway">
    <text evidence="3 16">Metabolic intermediate biosynthesis; prephenate biosynthesis; prephenate from chorismate: step 1/1.</text>
</comment>
<dbReference type="GO" id="GO:0070403">
    <property type="term" value="F:NAD+ binding"/>
    <property type="evidence" value="ECO:0007669"/>
    <property type="project" value="InterPro"/>
</dbReference>
<dbReference type="SUPFAM" id="SSF51735">
    <property type="entry name" value="NAD(P)-binding Rossmann-fold domains"/>
    <property type="match status" value="1"/>
</dbReference>
<dbReference type="RefSeq" id="WP_107238098.1">
    <property type="nucleotide sequence ID" value="NZ_PYLW01000037.1"/>
</dbReference>
<dbReference type="GO" id="GO:0004665">
    <property type="term" value="F:prephenate dehydrogenase (NADP+) activity"/>
    <property type="evidence" value="ECO:0007669"/>
    <property type="project" value="InterPro"/>
</dbReference>
<gene>
    <name evidence="19" type="primary">tyrA</name>
    <name evidence="19" type="ORF">C9I88_19455</name>
</gene>
<dbReference type="UniPathway" id="UPA00122">
    <property type="reaction ID" value="UER00961"/>
</dbReference>
<dbReference type="GO" id="GO:0005737">
    <property type="term" value="C:cytoplasm"/>
    <property type="evidence" value="ECO:0007669"/>
    <property type="project" value="UniProtKB-SubCell"/>
</dbReference>
<evidence type="ECO:0000256" key="13">
    <source>
        <dbReference type="ARBA" id="ARBA00049260"/>
    </source>
</evidence>
<reference evidence="19 20" key="1">
    <citation type="submission" date="2018-01" db="EMBL/GenBank/DDBJ databases">
        <title>Whole genome sequencing of Histamine producing bacteria.</title>
        <authorList>
            <person name="Butler K."/>
        </authorList>
    </citation>
    <scope>NUCLEOTIDE SEQUENCE [LARGE SCALE GENOMIC DNA]</scope>
    <source>
        <strain evidence="19 20">NCIMB 13481</strain>
    </source>
</reference>
<dbReference type="PANTHER" id="PTHR21363:SF0">
    <property type="entry name" value="PREPHENATE DEHYDROGENASE [NADP(+)]"/>
    <property type="match status" value="1"/>
</dbReference>
<dbReference type="InterPro" id="IPR011277">
    <property type="entry name" value="CM_T"/>
</dbReference>
<evidence type="ECO:0000256" key="14">
    <source>
        <dbReference type="ARBA" id="ARBA00061334"/>
    </source>
</evidence>
<keyword evidence="10 16" id="KW-0057">Aromatic amino acid biosynthesis</keyword>
<comment type="catalytic activity">
    <reaction evidence="13">
        <text>prephenate + NAD(+) = 3-(4-hydroxyphenyl)pyruvate + CO2 + NADH</text>
        <dbReference type="Rhea" id="RHEA:13869"/>
        <dbReference type="ChEBI" id="CHEBI:16526"/>
        <dbReference type="ChEBI" id="CHEBI:29934"/>
        <dbReference type="ChEBI" id="CHEBI:36242"/>
        <dbReference type="ChEBI" id="CHEBI:57540"/>
        <dbReference type="ChEBI" id="CHEBI:57945"/>
        <dbReference type="EC" id="1.3.1.12"/>
    </reaction>
</comment>
<accession>A0A2T3M8R8</accession>
<dbReference type="InterPro" id="IPR046826">
    <property type="entry name" value="PDH_N"/>
</dbReference>
<feature type="domain" description="Chorismate mutase" evidence="17">
    <location>
        <begin position="1"/>
        <end position="90"/>
    </location>
</feature>
<dbReference type="InterPro" id="IPR003099">
    <property type="entry name" value="Prephen_DH"/>
</dbReference>
<evidence type="ECO:0000256" key="12">
    <source>
        <dbReference type="ARBA" id="ARBA00023268"/>
    </source>
</evidence>
<dbReference type="Gene3D" id="3.40.50.720">
    <property type="entry name" value="NAD(P)-binding Rossmann-like Domain"/>
    <property type="match status" value="1"/>
</dbReference>
<dbReference type="AlphaFoldDB" id="A0A2T3M8R8"/>
<dbReference type="PANTHER" id="PTHR21363">
    <property type="entry name" value="PREPHENATE DEHYDROGENASE"/>
    <property type="match status" value="1"/>
</dbReference>
<evidence type="ECO:0000256" key="16">
    <source>
        <dbReference type="PIRNR" id="PIRNR001499"/>
    </source>
</evidence>